<evidence type="ECO:0000256" key="8">
    <source>
        <dbReference type="SAM" id="Coils"/>
    </source>
</evidence>
<evidence type="ECO:0000256" key="9">
    <source>
        <dbReference type="SAM" id="Phobius"/>
    </source>
</evidence>
<dbReference type="Gene3D" id="1.25.40.20">
    <property type="entry name" value="Ankyrin repeat-containing domain"/>
    <property type="match status" value="6"/>
</dbReference>
<feature type="coiled-coil region" evidence="8">
    <location>
        <begin position="852"/>
        <end position="893"/>
    </location>
</feature>
<dbReference type="SUPFAM" id="SSF48403">
    <property type="entry name" value="Ankyrin repeat"/>
    <property type="match status" value="2"/>
</dbReference>
<proteinExistence type="predicted"/>
<dbReference type="GO" id="GO:0016020">
    <property type="term" value="C:membrane"/>
    <property type="evidence" value="ECO:0007669"/>
    <property type="project" value="UniProtKB-SubCell"/>
</dbReference>
<name>A0A0N4V4C8_ENTVE</name>
<dbReference type="InterPro" id="IPR036770">
    <property type="entry name" value="Ankyrin_rpt-contain_sf"/>
</dbReference>
<comment type="subcellular location">
    <subcellularLocation>
        <location evidence="1">Membrane</location>
        <topology evidence="1">Multi-pass membrane protein</topology>
    </subcellularLocation>
</comment>
<evidence type="ECO:0000256" key="4">
    <source>
        <dbReference type="ARBA" id="ARBA00022989"/>
    </source>
</evidence>
<reference evidence="13" key="1">
    <citation type="submission" date="2016-04" db="UniProtKB">
        <authorList>
            <consortium name="WormBaseParasite"/>
        </authorList>
    </citation>
    <scope>IDENTIFICATION</scope>
</reference>
<dbReference type="InterPro" id="IPR005821">
    <property type="entry name" value="Ion_trans_dom"/>
</dbReference>
<dbReference type="PANTHER" id="PTHR24126">
    <property type="entry name" value="ANKYRIN REPEAT, PH AND SEC7 DOMAIN CONTAINING PROTEIN SECG-RELATED"/>
    <property type="match status" value="1"/>
</dbReference>
<dbReference type="InterPro" id="IPR002110">
    <property type="entry name" value="Ankyrin_rpt"/>
</dbReference>
<evidence type="ECO:0000256" key="2">
    <source>
        <dbReference type="ARBA" id="ARBA00022692"/>
    </source>
</evidence>
<dbReference type="PROSITE" id="PS50297">
    <property type="entry name" value="ANK_REP_REGION"/>
    <property type="match status" value="8"/>
</dbReference>
<feature type="repeat" description="ANK" evidence="7">
    <location>
        <begin position="208"/>
        <end position="240"/>
    </location>
</feature>
<dbReference type="GO" id="GO:0005216">
    <property type="term" value="F:monoatomic ion channel activity"/>
    <property type="evidence" value="ECO:0007669"/>
    <property type="project" value="InterPro"/>
</dbReference>
<dbReference type="SMART" id="SM00248">
    <property type="entry name" value="ANK"/>
    <property type="match status" value="14"/>
</dbReference>
<feature type="repeat" description="ANK" evidence="7">
    <location>
        <begin position="175"/>
        <end position="207"/>
    </location>
</feature>
<organism evidence="13">
    <name type="scientific">Enterobius vermicularis</name>
    <name type="common">Human pinworm</name>
    <dbReference type="NCBI Taxonomy" id="51028"/>
    <lineage>
        <taxon>Eukaryota</taxon>
        <taxon>Metazoa</taxon>
        <taxon>Ecdysozoa</taxon>
        <taxon>Nematoda</taxon>
        <taxon>Chromadorea</taxon>
        <taxon>Rhabditida</taxon>
        <taxon>Spirurina</taxon>
        <taxon>Oxyuridomorpha</taxon>
        <taxon>Oxyuroidea</taxon>
        <taxon>Oxyuridae</taxon>
        <taxon>Enterobius</taxon>
    </lineage>
</organism>
<dbReference type="Proteomes" id="UP000274131">
    <property type="component" value="Unassembled WGS sequence"/>
</dbReference>
<feature type="repeat" description="ANK" evidence="7">
    <location>
        <begin position="241"/>
        <end position="263"/>
    </location>
</feature>
<dbReference type="Pfam" id="PF12796">
    <property type="entry name" value="Ank_2"/>
    <property type="match status" value="5"/>
</dbReference>
<keyword evidence="6 9" id="KW-0472">Membrane</keyword>
<dbReference type="Pfam" id="PF13637">
    <property type="entry name" value="Ank_4"/>
    <property type="match status" value="1"/>
</dbReference>
<dbReference type="WBParaSite" id="EVEC_0000497501-mRNA-1">
    <property type="protein sequence ID" value="EVEC_0000497501-mRNA-1"/>
    <property type="gene ID" value="EVEC_0000497501"/>
</dbReference>
<evidence type="ECO:0000313" key="11">
    <source>
        <dbReference type="EMBL" id="VDD89908.1"/>
    </source>
</evidence>
<dbReference type="GO" id="GO:0005634">
    <property type="term" value="C:nucleus"/>
    <property type="evidence" value="ECO:0007669"/>
    <property type="project" value="TreeGrafter"/>
</dbReference>
<keyword evidence="2 9" id="KW-0812">Transmembrane</keyword>
<sequence>MKSSRQNCFNKIQDDRLPLFPTTELGAVYEALQWNVIQIVKEIIDVQRLSDLFLKYAKLGDSDSIRDALRHATNEEIKALASAKDTDKLTLLHHACRYGHSEIVELLVQNGANVNSEDNNFLTPLHYAARYNADNSSLKVENFVGLSDAIDRHRYHPILFELIKNNGKTSAKDKYGRTPLHYAAMEGNIRAARELITFNADVTAKDRNGMTPLHTAAAYGSLLVVRLLVDTGARILDTDSQGNTALHLAAKSGHRKIVQTILEAEKEQVILLEARNTSGDNVLHVAVDANSIDVVQYLLKCGCDVNGKGAMKNTALHSAASKGYRDIVEVLLKEILLESKKTLMNVQTSDTDHELALAKREVLEAQDKNGATPLLVAASKRRWETVRYLLEVVCTKFSKAEKNAFVNSCNSDLETPMHIAAACGHLKICEMLYDHHASFTSINKDKETPIHYAAKEGKTEVVSKLLEWDRKIVGDTNIDLNTPLHLAAMKGHTQVVEVLLDAGAEMMIANIYEQMPLDCAVHEGRLPVVELLLKRGAATESPWKWVETPLHRAADKGYAEIVRTLLRHKAQIDRFDKYGRTCLDIAIENNHPACCKVILEDDNWQAVMRSSRERFLETYETPMRSLIRKFPDLAELVFNKCLKLQYINDERDFILWCNYEFLDDSLMIKMAPKHPADWIKGNAFEEQEENFLKEAQPYSTDYDSIIANHPLKIMVFLLYQRHLKFFSPNNALEIAVYATSIIVVIDFNECSRATGLRMLEYQDIWWSLLKTTVMMTGEIEYHEIFFDSDSPNKTVFTRPWINIALVFFVIIMIILLMDLLVGVVDNINVEKEKAELTSIAIQSLSTKSRKEKRELRKQLSSLGESITKTEKATEEVQNELLLLKEALKKSERQLWEELLSLKESINTQLVRQQQTLAIISNQLNT</sequence>
<evidence type="ECO:0000256" key="1">
    <source>
        <dbReference type="ARBA" id="ARBA00004141"/>
    </source>
</evidence>
<dbReference type="STRING" id="51028.A0A0N4V4C8"/>
<dbReference type="Pfam" id="PF00023">
    <property type="entry name" value="Ank"/>
    <property type="match status" value="1"/>
</dbReference>
<feature type="domain" description="Ion transport" evidence="10">
    <location>
        <begin position="739"/>
        <end position="834"/>
    </location>
</feature>
<keyword evidence="8" id="KW-0175">Coiled coil</keyword>
<keyword evidence="3" id="KW-0677">Repeat</keyword>
<feature type="repeat" description="ANK" evidence="7">
    <location>
        <begin position="87"/>
        <end position="119"/>
    </location>
</feature>
<evidence type="ECO:0000256" key="6">
    <source>
        <dbReference type="ARBA" id="ARBA00023136"/>
    </source>
</evidence>
<dbReference type="EMBL" id="UXUI01007920">
    <property type="protein sequence ID" value="VDD89908.1"/>
    <property type="molecule type" value="Genomic_DNA"/>
</dbReference>
<accession>A0A0N4V4C8</accession>
<feature type="repeat" description="ANK" evidence="7">
    <location>
        <begin position="278"/>
        <end position="310"/>
    </location>
</feature>
<evidence type="ECO:0000256" key="7">
    <source>
        <dbReference type="PROSITE-ProRule" id="PRU00023"/>
    </source>
</evidence>
<keyword evidence="4 9" id="KW-1133">Transmembrane helix</keyword>
<feature type="repeat" description="ANK" evidence="7">
    <location>
        <begin position="548"/>
        <end position="577"/>
    </location>
</feature>
<feature type="transmembrane region" description="Helical" evidence="9">
    <location>
        <begin position="800"/>
        <end position="824"/>
    </location>
</feature>
<evidence type="ECO:0000259" key="10">
    <source>
        <dbReference type="Pfam" id="PF00520"/>
    </source>
</evidence>
<reference evidence="11 12" key="2">
    <citation type="submission" date="2018-10" db="EMBL/GenBank/DDBJ databases">
        <authorList>
            <consortium name="Pathogen Informatics"/>
        </authorList>
    </citation>
    <scope>NUCLEOTIDE SEQUENCE [LARGE SCALE GENOMIC DNA]</scope>
</reference>
<evidence type="ECO:0000313" key="12">
    <source>
        <dbReference type="Proteomes" id="UP000274131"/>
    </source>
</evidence>
<feature type="repeat" description="ANK" evidence="7">
    <location>
        <begin position="479"/>
        <end position="511"/>
    </location>
</feature>
<gene>
    <name evidence="11" type="ORF">EVEC_LOCUS4659</name>
</gene>
<dbReference type="PANTHER" id="PTHR24126:SF14">
    <property type="entry name" value="ANK_REP_REGION DOMAIN-CONTAINING PROTEIN"/>
    <property type="match status" value="1"/>
</dbReference>
<keyword evidence="12" id="KW-1185">Reference proteome</keyword>
<dbReference type="GO" id="GO:0006357">
    <property type="term" value="P:regulation of transcription by RNA polymerase II"/>
    <property type="evidence" value="ECO:0007669"/>
    <property type="project" value="TreeGrafter"/>
</dbReference>
<dbReference type="AlphaFoldDB" id="A0A0N4V4C8"/>
<keyword evidence="5 7" id="KW-0040">ANK repeat</keyword>
<dbReference type="PRINTS" id="PR01415">
    <property type="entry name" value="ANKYRIN"/>
</dbReference>
<dbReference type="OrthoDB" id="1661883at2759"/>
<dbReference type="GO" id="GO:0061629">
    <property type="term" value="F:RNA polymerase II-specific DNA-binding transcription factor binding"/>
    <property type="evidence" value="ECO:0007669"/>
    <property type="project" value="TreeGrafter"/>
</dbReference>
<evidence type="ECO:0000313" key="13">
    <source>
        <dbReference type="WBParaSite" id="EVEC_0000497501-mRNA-1"/>
    </source>
</evidence>
<dbReference type="Pfam" id="PF00520">
    <property type="entry name" value="Ion_trans"/>
    <property type="match status" value="1"/>
</dbReference>
<feature type="repeat" description="ANK" evidence="7">
    <location>
        <begin position="412"/>
        <end position="444"/>
    </location>
</feature>
<evidence type="ECO:0000256" key="3">
    <source>
        <dbReference type="ARBA" id="ARBA00022737"/>
    </source>
</evidence>
<dbReference type="PROSITE" id="PS50088">
    <property type="entry name" value="ANK_REPEAT"/>
    <property type="match status" value="9"/>
</dbReference>
<protein>
    <submittedName>
        <fullName evidence="13">ANK_REP_REGION domain-containing protein</fullName>
    </submittedName>
</protein>
<feature type="repeat" description="ANK" evidence="7">
    <location>
        <begin position="445"/>
        <end position="467"/>
    </location>
</feature>
<evidence type="ECO:0000256" key="5">
    <source>
        <dbReference type="ARBA" id="ARBA00023043"/>
    </source>
</evidence>